<name>A0ABN1GFV8_9BACI</name>
<dbReference type="Proteomes" id="UP001500866">
    <property type="component" value="Unassembled WGS sequence"/>
</dbReference>
<evidence type="ECO:0000313" key="2">
    <source>
        <dbReference type="EMBL" id="GAA0610603.1"/>
    </source>
</evidence>
<dbReference type="InterPro" id="IPR002109">
    <property type="entry name" value="Glutaredoxin"/>
</dbReference>
<gene>
    <name evidence="2" type="ORF">GCM10009001_29870</name>
</gene>
<dbReference type="SUPFAM" id="SSF52833">
    <property type="entry name" value="Thioredoxin-like"/>
    <property type="match status" value="1"/>
</dbReference>
<evidence type="ECO:0000259" key="1">
    <source>
        <dbReference type="Pfam" id="PF00462"/>
    </source>
</evidence>
<organism evidence="2 3">
    <name type="scientific">Virgibacillus siamensis</name>
    <dbReference type="NCBI Taxonomy" id="480071"/>
    <lineage>
        <taxon>Bacteria</taxon>
        <taxon>Bacillati</taxon>
        <taxon>Bacillota</taxon>
        <taxon>Bacilli</taxon>
        <taxon>Bacillales</taxon>
        <taxon>Bacillaceae</taxon>
        <taxon>Virgibacillus</taxon>
    </lineage>
</organism>
<dbReference type="CDD" id="cd02976">
    <property type="entry name" value="NrdH"/>
    <property type="match status" value="1"/>
</dbReference>
<protein>
    <recommendedName>
        <fullName evidence="1">Glutaredoxin domain-containing protein</fullName>
    </recommendedName>
</protein>
<dbReference type="Gene3D" id="3.40.30.10">
    <property type="entry name" value="Glutaredoxin"/>
    <property type="match status" value="1"/>
</dbReference>
<dbReference type="EMBL" id="BAAADS010000024">
    <property type="protein sequence ID" value="GAA0610603.1"/>
    <property type="molecule type" value="Genomic_DNA"/>
</dbReference>
<evidence type="ECO:0000313" key="3">
    <source>
        <dbReference type="Proteomes" id="UP001500866"/>
    </source>
</evidence>
<accession>A0ABN1GFV8</accession>
<reference evidence="2 3" key="1">
    <citation type="journal article" date="2019" name="Int. J. Syst. Evol. Microbiol.">
        <title>The Global Catalogue of Microorganisms (GCM) 10K type strain sequencing project: providing services to taxonomists for standard genome sequencing and annotation.</title>
        <authorList>
            <consortium name="The Broad Institute Genomics Platform"/>
            <consortium name="The Broad Institute Genome Sequencing Center for Infectious Disease"/>
            <person name="Wu L."/>
            <person name="Ma J."/>
        </authorList>
    </citation>
    <scope>NUCLEOTIDE SEQUENCE [LARGE SCALE GENOMIC DNA]</scope>
    <source>
        <strain evidence="2 3">JCM 15395</strain>
    </source>
</reference>
<dbReference type="PROSITE" id="PS51354">
    <property type="entry name" value="GLUTAREDOXIN_2"/>
    <property type="match status" value="1"/>
</dbReference>
<sequence>MNERNVIVYVSDDCSQCDKLLAHLNTLNVNFQTKNVSENHEYMEQLQEKGVFGTPVTFVDDQMVLGLQKNKINRILSAGNQGSTFFSSEYGSY</sequence>
<proteinExistence type="predicted"/>
<comment type="caution">
    <text evidence="2">The sequence shown here is derived from an EMBL/GenBank/DDBJ whole genome shotgun (WGS) entry which is preliminary data.</text>
</comment>
<feature type="domain" description="Glutaredoxin" evidence="1">
    <location>
        <begin position="6"/>
        <end position="64"/>
    </location>
</feature>
<keyword evidence="3" id="KW-1185">Reference proteome</keyword>
<dbReference type="RefSeq" id="WP_343814866.1">
    <property type="nucleotide sequence ID" value="NZ_BAAADS010000024.1"/>
</dbReference>
<dbReference type="Pfam" id="PF00462">
    <property type="entry name" value="Glutaredoxin"/>
    <property type="match status" value="1"/>
</dbReference>
<dbReference type="InterPro" id="IPR036249">
    <property type="entry name" value="Thioredoxin-like_sf"/>
</dbReference>